<evidence type="ECO:0000313" key="3">
    <source>
        <dbReference type="Proteomes" id="UP000501726"/>
    </source>
</evidence>
<organism evidence="2 3">
    <name type="scientific">Thiosulfatimonas sediminis</name>
    <dbReference type="NCBI Taxonomy" id="2675054"/>
    <lineage>
        <taxon>Bacteria</taxon>
        <taxon>Pseudomonadati</taxon>
        <taxon>Pseudomonadota</taxon>
        <taxon>Gammaproteobacteria</taxon>
        <taxon>Thiotrichales</taxon>
        <taxon>Piscirickettsiaceae</taxon>
        <taxon>Thiosulfatimonas</taxon>
    </lineage>
</organism>
<dbReference type="InterPro" id="IPR036249">
    <property type="entry name" value="Thioredoxin-like_sf"/>
</dbReference>
<dbReference type="Proteomes" id="UP000501726">
    <property type="component" value="Chromosome"/>
</dbReference>
<proteinExistence type="predicted"/>
<evidence type="ECO:0000313" key="2">
    <source>
        <dbReference type="EMBL" id="BBP44749.1"/>
    </source>
</evidence>
<dbReference type="Pfam" id="PF13098">
    <property type="entry name" value="Thioredoxin_2"/>
    <property type="match status" value="1"/>
</dbReference>
<protein>
    <recommendedName>
        <fullName evidence="1">Thioredoxin-like fold domain-containing protein</fullName>
    </recommendedName>
</protein>
<accession>A0A6F8PRL1</accession>
<evidence type="ECO:0000259" key="1">
    <source>
        <dbReference type="Pfam" id="PF13098"/>
    </source>
</evidence>
<gene>
    <name evidence="2" type="ORF">THMIRHAS_01220</name>
</gene>
<dbReference type="SUPFAM" id="SSF52833">
    <property type="entry name" value="Thioredoxin-like"/>
    <property type="match status" value="1"/>
</dbReference>
<dbReference type="AlphaFoldDB" id="A0A6F8PRL1"/>
<dbReference type="Gene3D" id="3.40.30.10">
    <property type="entry name" value="Glutaredoxin"/>
    <property type="match status" value="1"/>
</dbReference>
<sequence>MLSNVVTRISLIGLLAFQAGCDSTALAGKQHSLPELQDLQSLGAQAKANELPIMLMFSAQWCDYCVLLKEQVLNPMSINGLYEGKVMYLRNVAIDEDDPIPDWQGKPLKKRDWAYQINADLTPTIVFFDGHGKEVAERIVGISEVTMFAGVVHNRLNQAYQNMGLQKRIPATPELLEIQQQMPPQ</sequence>
<name>A0A6F8PRL1_9GAMM</name>
<keyword evidence="3" id="KW-1185">Reference proteome</keyword>
<feature type="domain" description="Thioredoxin-like fold" evidence="1">
    <location>
        <begin position="46"/>
        <end position="148"/>
    </location>
</feature>
<dbReference type="InterPro" id="IPR012336">
    <property type="entry name" value="Thioredoxin-like_fold"/>
</dbReference>
<dbReference type="RefSeq" id="WP_173269303.1">
    <property type="nucleotide sequence ID" value="NZ_AP021889.1"/>
</dbReference>
<dbReference type="KEGG" id="tse:THMIRHAS_01220"/>
<reference evidence="3" key="1">
    <citation type="submission" date="2019-11" db="EMBL/GenBank/DDBJ databases">
        <title>Isolation and characterization of two novel species in the genus Thiomicrorhabdus.</title>
        <authorList>
            <person name="Mochizuki J."/>
            <person name="Kojima H."/>
            <person name="Fukui M."/>
        </authorList>
    </citation>
    <scope>NUCLEOTIDE SEQUENCE [LARGE SCALE GENOMIC DNA]</scope>
    <source>
        <strain evidence="3">aks77</strain>
    </source>
</reference>
<dbReference type="EMBL" id="AP021889">
    <property type="protein sequence ID" value="BBP44749.1"/>
    <property type="molecule type" value="Genomic_DNA"/>
</dbReference>